<keyword evidence="2" id="KW-1185">Reference proteome</keyword>
<dbReference type="EMBL" id="VSRR010002494">
    <property type="protein sequence ID" value="MPC31733.1"/>
    <property type="molecule type" value="Genomic_DNA"/>
</dbReference>
<protein>
    <submittedName>
        <fullName evidence="1">Uncharacterized protein</fullName>
    </submittedName>
</protein>
<evidence type="ECO:0000313" key="1">
    <source>
        <dbReference type="EMBL" id="MPC31733.1"/>
    </source>
</evidence>
<gene>
    <name evidence="1" type="ORF">E2C01_025030</name>
</gene>
<evidence type="ECO:0000313" key="2">
    <source>
        <dbReference type="Proteomes" id="UP000324222"/>
    </source>
</evidence>
<name>A0A5B7EFG9_PORTR</name>
<organism evidence="1 2">
    <name type="scientific">Portunus trituberculatus</name>
    <name type="common">Swimming crab</name>
    <name type="synonym">Neptunus trituberculatus</name>
    <dbReference type="NCBI Taxonomy" id="210409"/>
    <lineage>
        <taxon>Eukaryota</taxon>
        <taxon>Metazoa</taxon>
        <taxon>Ecdysozoa</taxon>
        <taxon>Arthropoda</taxon>
        <taxon>Crustacea</taxon>
        <taxon>Multicrustacea</taxon>
        <taxon>Malacostraca</taxon>
        <taxon>Eumalacostraca</taxon>
        <taxon>Eucarida</taxon>
        <taxon>Decapoda</taxon>
        <taxon>Pleocyemata</taxon>
        <taxon>Brachyura</taxon>
        <taxon>Eubrachyura</taxon>
        <taxon>Portunoidea</taxon>
        <taxon>Portunidae</taxon>
        <taxon>Portuninae</taxon>
        <taxon>Portunus</taxon>
    </lineage>
</organism>
<dbReference type="AlphaFoldDB" id="A0A5B7EFG9"/>
<proteinExistence type="predicted"/>
<sequence length="44" mass="5487">MIYGYDFSILFTLRRVYRGQKSYGQSFHYFNPSYEFLKLYEMAR</sequence>
<dbReference type="Proteomes" id="UP000324222">
    <property type="component" value="Unassembled WGS sequence"/>
</dbReference>
<accession>A0A5B7EFG9</accession>
<comment type="caution">
    <text evidence="1">The sequence shown here is derived from an EMBL/GenBank/DDBJ whole genome shotgun (WGS) entry which is preliminary data.</text>
</comment>
<reference evidence="1 2" key="1">
    <citation type="submission" date="2019-05" db="EMBL/GenBank/DDBJ databases">
        <title>Another draft genome of Portunus trituberculatus and its Hox gene families provides insights of decapod evolution.</title>
        <authorList>
            <person name="Jeong J.-H."/>
            <person name="Song I."/>
            <person name="Kim S."/>
            <person name="Choi T."/>
            <person name="Kim D."/>
            <person name="Ryu S."/>
            <person name="Kim W."/>
        </authorList>
    </citation>
    <scope>NUCLEOTIDE SEQUENCE [LARGE SCALE GENOMIC DNA]</scope>
    <source>
        <tissue evidence="1">Muscle</tissue>
    </source>
</reference>